<dbReference type="EMBL" id="JAMKFB020000323">
    <property type="protein sequence ID" value="KAL0149747.1"/>
    <property type="molecule type" value="Genomic_DNA"/>
</dbReference>
<dbReference type="FunFam" id="2.10.25.10:FF:000131">
    <property type="entry name" value="Fibrillin 2"/>
    <property type="match status" value="1"/>
</dbReference>
<evidence type="ECO:0000256" key="1">
    <source>
        <dbReference type="ARBA" id="ARBA00004613"/>
    </source>
</evidence>
<dbReference type="FunFam" id="2.10.25.10:FF:000003">
    <property type="entry name" value="fibrillin-1 isoform X1"/>
    <property type="match status" value="1"/>
</dbReference>
<evidence type="ECO:0000256" key="8">
    <source>
        <dbReference type="PROSITE-ProRule" id="PRU00076"/>
    </source>
</evidence>
<keyword evidence="6" id="KW-1015">Disulfide bond</keyword>
<organism evidence="10 11">
    <name type="scientific">Cirrhinus mrigala</name>
    <name type="common">Mrigala</name>
    <dbReference type="NCBI Taxonomy" id="683832"/>
    <lineage>
        <taxon>Eukaryota</taxon>
        <taxon>Metazoa</taxon>
        <taxon>Chordata</taxon>
        <taxon>Craniata</taxon>
        <taxon>Vertebrata</taxon>
        <taxon>Euteleostomi</taxon>
        <taxon>Actinopterygii</taxon>
        <taxon>Neopterygii</taxon>
        <taxon>Teleostei</taxon>
        <taxon>Ostariophysi</taxon>
        <taxon>Cypriniformes</taxon>
        <taxon>Cyprinidae</taxon>
        <taxon>Labeoninae</taxon>
        <taxon>Labeonini</taxon>
        <taxon>Cirrhinus</taxon>
    </lineage>
</organism>
<dbReference type="InterPro" id="IPR001881">
    <property type="entry name" value="EGF-like_Ca-bd_dom"/>
</dbReference>
<keyword evidence="3 8" id="KW-0245">EGF-like domain</keyword>
<keyword evidence="5" id="KW-0677">Repeat</keyword>
<evidence type="ECO:0000256" key="3">
    <source>
        <dbReference type="ARBA" id="ARBA00022536"/>
    </source>
</evidence>
<keyword evidence="4" id="KW-0732">Signal</keyword>
<gene>
    <name evidence="10" type="ORF">M9458_054937</name>
</gene>
<evidence type="ECO:0000256" key="5">
    <source>
        <dbReference type="ARBA" id="ARBA00022737"/>
    </source>
</evidence>
<dbReference type="InterPro" id="IPR000152">
    <property type="entry name" value="EGF-type_Asp/Asn_hydroxyl_site"/>
</dbReference>
<dbReference type="PROSITE" id="PS50026">
    <property type="entry name" value="EGF_3"/>
    <property type="match status" value="1"/>
</dbReference>
<dbReference type="SMART" id="SM00179">
    <property type="entry name" value="EGF_CA"/>
    <property type="match status" value="2"/>
</dbReference>
<proteinExistence type="predicted"/>
<dbReference type="SUPFAM" id="SSF57196">
    <property type="entry name" value="EGF/Laminin"/>
    <property type="match status" value="1"/>
</dbReference>
<feature type="domain" description="EGF-like" evidence="9">
    <location>
        <begin position="1"/>
        <end position="36"/>
    </location>
</feature>
<evidence type="ECO:0000259" key="9">
    <source>
        <dbReference type="PROSITE" id="PS50026"/>
    </source>
</evidence>
<dbReference type="GO" id="GO:0005576">
    <property type="term" value="C:extracellular region"/>
    <property type="evidence" value="ECO:0007669"/>
    <property type="project" value="UniProtKB-SubCell"/>
</dbReference>
<dbReference type="Pfam" id="PF07645">
    <property type="entry name" value="EGF_CA"/>
    <property type="match status" value="2"/>
</dbReference>
<keyword evidence="11" id="KW-1185">Reference proteome</keyword>
<dbReference type="InterPro" id="IPR000742">
    <property type="entry name" value="EGF"/>
</dbReference>
<comment type="caution">
    <text evidence="8">Lacks conserved residue(s) required for the propagation of feature annotation.</text>
</comment>
<dbReference type="PROSITE" id="PS00010">
    <property type="entry name" value="ASX_HYDROXYL"/>
    <property type="match status" value="2"/>
</dbReference>
<dbReference type="PROSITE" id="PS01187">
    <property type="entry name" value="EGF_CA"/>
    <property type="match status" value="1"/>
</dbReference>
<dbReference type="InterPro" id="IPR052080">
    <property type="entry name" value="vWF_C/EGF_Fibrillin"/>
</dbReference>
<keyword evidence="2" id="KW-0964">Secreted</keyword>
<evidence type="ECO:0000313" key="11">
    <source>
        <dbReference type="Proteomes" id="UP001529510"/>
    </source>
</evidence>
<name>A0ABD0MI47_CIRMR</name>
<dbReference type="SMART" id="SM00181">
    <property type="entry name" value="EGF"/>
    <property type="match status" value="2"/>
</dbReference>
<evidence type="ECO:0000256" key="2">
    <source>
        <dbReference type="ARBA" id="ARBA00022525"/>
    </source>
</evidence>
<dbReference type="AlphaFoldDB" id="A0ABD0MI47"/>
<reference evidence="10 11" key="1">
    <citation type="submission" date="2024-05" db="EMBL/GenBank/DDBJ databases">
        <title>Genome sequencing and assembly of Indian major carp, Cirrhinus mrigala (Hamilton, 1822).</title>
        <authorList>
            <person name="Mohindra V."/>
            <person name="Chowdhury L.M."/>
            <person name="Lal K."/>
            <person name="Jena J.K."/>
        </authorList>
    </citation>
    <scope>NUCLEOTIDE SEQUENCE [LARGE SCALE GENOMIC DNA]</scope>
    <source>
        <strain evidence="10">CM1030</strain>
        <tissue evidence="10">Blood</tissue>
    </source>
</reference>
<comment type="subcellular location">
    <subcellularLocation>
        <location evidence="1">Secreted</location>
    </subcellularLocation>
</comment>
<comment type="caution">
    <text evidence="10">The sequence shown here is derived from an EMBL/GenBank/DDBJ whole genome shotgun (WGS) entry which is preliminary data.</text>
</comment>
<keyword evidence="7" id="KW-0325">Glycoprotein</keyword>
<evidence type="ECO:0000313" key="10">
    <source>
        <dbReference type="EMBL" id="KAL0149747.1"/>
    </source>
</evidence>
<dbReference type="CDD" id="cd00054">
    <property type="entry name" value="EGF_CA"/>
    <property type="match status" value="2"/>
</dbReference>
<evidence type="ECO:0000256" key="6">
    <source>
        <dbReference type="ARBA" id="ARBA00023157"/>
    </source>
</evidence>
<sequence>IDECTLQNICVYGTCQNIPGMFRCICDEGYELDRTGGNCTDVDECLDPVSCVNGHCENTVGSYQCNCPIDFELNPTGIGCV</sequence>
<dbReference type="Proteomes" id="UP001529510">
    <property type="component" value="Unassembled WGS sequence"/>
</dbReference>
<dbReference type="Gene3D" id="2.10.25.10">
    <property type="entry name" value="Laminin"/>
    <property type="match status" value="2"/>
</dbReference>
<evidence type="ECO:0000256" key="7">
    <source>
        <dbReference type="ARBA" id="ARBA00023180"/>
    </source>
</evidence>
<dbReference type="PANTHER" id="PTHR47333:SF4">
    <property type="entry name" value="EGF-LIKE DOMAIN-CONTAINING PROTEIN"/>
    <property type="match status" value="1"/>
</dbReference>
<dbReference type="PANTHER" id="PTHR47333">
    <property type="entry name" value="VON WILLEBRAND FACTOR C AND EGF DOMAIN-CONTAINING PROTEIN"/>
    <property type="match status" value="1"/>
</dbReference>
<dbReference type="InterPro" id="IPR049883">
    <property type="entry name" value="NOTCH1_EGF-like"/>
</dbReference>
<accession>A0ABD0MI47</accession>
<evidence type="ECO:0000256" key="4">
    <source>
        <dbReference type="ARBA" id="ARBA00022729"/>
    </source>
</evidence>
<dbReference type="InterPro" id="IPR018097">
    <property type="entry name" value="EGF_Ca-bd_CS"/>
</dbReference>
<protein>
    <recommendedName>
        <fullName evidence="9">EGF-like domain-containing protein</fullName>
    </recommendedName>
</protein>
<feature type="non-terminal residue" evidence="10">
    <location>
        <position position="81"/>
    </location>
</feature>
<feature type="non-terminal residue" evidence="10">
    <location>
        <position position="1"/>
    </location>
</feature>